<keyword evidence="2" id="KW-0812">Transmembrane</keyword>
<comment type="subcellular location">
    <subcellularLocation>
        <location evidence="1">Membrane</location>
        <topology evidence="1">Single-pass membrane protein</topology>
    </subcellularLocation>
</comment>
<evidence type="ECO:0000256" key="6">
    <source>
        <dbReference type="SAM" id="MobiDB-lite"/>
    </source>
</evidence>
<evidence type="ECO:0000313" key="7">
    <source>
        <dbReference type="EMBL" id="EEN56557.1"/>
    </source>
</evidence>
<feature type="compositionally biased region" description="Polar residues" evidence="6">
    <location>
        <begin position="170"/>
        <end position="184"/>
    </location>
</feature>
<proteinExistence type="predicted"/>
<evidence type="ECO:0000256" key="4">
    <source>
        <dbReference type="ARBA" id="ARBA00023136"/>
    </source>
</evidence>
<name>C3YSY9_BRAFL</name>
<dbReference type="PANTHER" id="PTHR22650:SF4">
    <property type="entry name" value="LEUCINE-RICH REPEAT AND TRANSMEMBRANE DOMAIN-CONTAINING PROTEIN 2-LIKE"/>
    <property type="match status" value="1"/>
</dbReference>
<dbReference type="PANTHER" id="PTHR22650">
    <property type="entry name" value="GLYCOPROTEIN IB BETA"/>
    <property type="match status" value="1"/>
</dbReference>
<dbReference type="EMBL" id="GG666551">
    <property type="protein sequence ID" value="EEN56557.1"/>
    <property type="molecule type" value="Genomic_DNA"/>
</dbReference>
<keyword evidence="4" id="KW-0472">Membrane</keyword>
<evidence type="ECO:0000256" key="5">
    <source>
        <dbReference type="ARBA" id="ARBA00023157"/>
    </source>
</evidence>
<evidence type="ECO:0000256" key="2">
    <source>
        <dbReference type="ARBA" id="ARBA00022692"/>
    </source>
</evidence>
<reference evidence="7" key="1">
    <citation type="journal article" date="2008" name="Nature">
        <title>The amphioxus genome and the evolution of the chordate karyotype.</title>
        <authorList>
            <consortium name="US DOE Joint Genome Institute (JGI-PGF)"/>
            <person name="Putnam N.H."/>
            <person name="Butts T."/>
            <person name="Ferrier D.E.K."/>
            <person name="Furlong R.F."/>
            <person name="Hellsten U."/>
            <person name="Kawashima T."/>
            <person name="Robinson-Rechavi M."/>
            <person name="Shoguchi E."/>
            <person name="Terry A."/>
            <person name="Yu J.-K."/>
            <person name="Benito-Gutierrez E.L."/>
            <person name="Dubchak I."/>
            <person name="Garcia-Fernandez J."/>
            <person name="Gibson-Brown J.J."/>
            <person name="Grigoriev I.V."/>
            <person name="Horton A.C."/>
            <person name="de Jong P.J."/>
            <person name="Jurka J."/>
            <person name="Kapitonov V.V."/>
            <person name="Kohara Y."/>
            <person name="Kuroki Y."/>
            <person name="Lindquist E."/>
            <person name="Lucas S."/>
            <person name="Osoegawa K."/>
            <person name="Pennacchio L.A."/>
            <person name="Salamov A.A."/>
            <person name="Satou Y."/>
            <person name="Sauka-Spengler T."/>
            <person name="Schmutz J."/>
            <person name="Shin-I T."/>
            <person name="Toyoda A."/>
            <person name="Bronner-Fraser M."/>
            <person name="Fujiyama A."/>
            <person name="Holland L.Z."/>
            <person name="Holland P.W.H."/>
            <person name="Satoh N."/>
            <person name="Rokhsar D.S."/>
        </authorList>
    </citation>
    <scope>NUCLEOTIDE SEQUENCE [LARGE SCALE GENOMIC DNA]</scope>
    <source>
        <strain evidence="7">S238N-H82</strain>
        <tissue evidence="7">Testes</tissue>
    </source>
</reference>
<dbReference type="InParanoid" id="C3YSY9"/>
<evidence type="ECO:0000256" key="3">
    <source>
        <dbReference type="ARBA" id="ARBA00022989"/>
    </source>
</evidence>
<accession>C3YSY9</accession>
<keyword evidence="3" id="KW-1133">Transmembrane helix</keyword>
<dbReference type="InterPro" id="IPR052313">
    <property type="entry name" value="GPIb-IX-V_Complex"/>
</dbReference>
<evidence type="ECO:0000256" key="1">
    <source>
        <dbReference type="ARBA" id="ARBA00004167"/>
    </source>
</evidence>
<keyword evidence="5" id="KW-1015">Disulfide bond</keyword>
<sequence>MTQSQHIYNVPTDDPDTAEYQTIPEINQAWESPRKGAGNIQHLGSFNDGYEIQSPSLGPENGSHPQAKEDPQSHKYVNSQVIAASTKNVAAGPHGILYENDDELEYAKEDPQSHKYENSQMIEAAAKDAAADPQVIVNEDDYESVDNQSQTAAASGADSPKHYEPLRNPRGQQQHTYTSLLPHD</sequence>
<protein>
    <submittedName>
        <fullName evidence="7">Uncharacterized protein</fullName>
    </submittedName>
</protein>
<dbReference type="AlphaFoldDB" id="C3YSY9"/>
<feature type="region of interest" description="Disordered" evidence="6">
    <location>
        <begin position="144"/>
        <end position="184"/>
    </location>
</feature>
<feature type="region of interest" description="Disordered" evidence="6">
    <location>
        <begin position="29"/>
        <end position="74"/>
    </location>
</feature>
<organism>
    <name type="scientific">Branchiostoma floridae</name>
    <name type="common">Florida lancelet</name>
    <name type="synonym">Amphioxus</name>
    <dbReference type="NCBI Taxonomy" id="7739"/>
    <lineage>
        <taxon>Eukaryota</taxon>
        <taxon>Metazoa</taxon>
        <taxon>Chordata</taxon>
        <taxon>Cephalochordata</taxon>
        <taxon>Leptocardii</taxon>
        <taxon>Amphioxiformes</taxon>
        <taxon>Branchiostomatidae</taxon>
        <taxon>Branchiostoma</taxon>
    </lineage>
</organism>
<gene>
    <name evidence="7" type="ORF">BRAFLDRAFT_70077</name>
</gene>